<dbReference type="EMBL" id="JAINUF010000005">
    <property type="protein sequence ID" value="KAJ8360983.1"/>
    <property type="molecule type" value="Genomic_DNA"/>
</dbReference>
<feature type="compositionally biased region" description="Basic and acidic residues" evidence="1">
    <location>
        <begin position="1"/>
        <end position="11"/>
    </location>
</feature>
<dbReference type="OrthoDB" id="8446208at2759"/>
<proteinExistence type="predicted"/>
<feature type="region of interest" description="Disordered" evidence="1">
    <location>
        <begin position="1"/>
        <end position="53"/>
    </location>
</feature>
<protein>
    <submittedName>
        <fullName evidence="2">Uncharacterized protein</fullName>
    </submittedName>
</protein>
<dbReference type="Proteomes" id="UP001152622">
    <property type="component" value="Chromosome 5"/>
</dbReference>
<organism evidence="2 3">
    <name type="scientific">Synaphobranchus kaupii</name>
    <name type="common">Kaup's arrowtooth eel</name>
    <dbReference type="NCBI Taxonomy" id="118154"/>
    <lineage>
        <taxon>Eukaryota</taxon>
        <taxon>Metazoa</taxon>
        <taxon>Chordata</taxon>
        <taxon>Craniata</taxon>
        <taxon>Vertebrata</taxon>
        <taxon>Euteleostomi</taxon>
        <taxon>Actinopterygii</taxon>
        <taxon>Neopterygii</taxon>
        <taxon>Teleostei</taxon>
        <taxon>Anguilliformes</taxon>
        <taxon>Synaphobranchidae</taxon>
        <taxon>Synaphobranchus</taxon>
    </lineage>
</organism>
<evidence type="ECO:0000256" key="1">
    <source>
        <dbReference type="SAM" id="MobiDB-lite"/>
    </source>
</evidence>
<reference evidence="2" key="1">
    <citation type="journal article" date="2023" name="Science">
        <title>Genome structures resolve the early diversification of teleost fishes.</title>
        <authorList>
            <person name="Parey E."/>
            <person name="Louis A."/>
            <person name="Montfort J."/>
            <person name="Bouchez O."/>
            <person name="Roques C."/>
            <person name="Iampietro C."/>
            <person name="Lluch J."/>
            <person name="Castinel A."/>
            <person name="Donnadieu C."/>
            <person name="Desvignes T."/>
            <person name="Floi Bucao C."/>
            <person name="Jouanno E."/>
            <person name="Wen M."/>
            <person name="Mejri S."/>
            <person name="Dirks R."/>
            <person name="Jansen H."/>
            <person name="Henkel C."/>
            <person name="Chen W.J."/>
            <person name="Zahm M."/>
            <person name="Cabau C."/>
            <person name="Klopp C."/>
            <person name="Thompson A.W."/>
            <person name="Robinson-Rechavi M."/>
            <person name="Braasch I."/>
            <person name="Lecointre G."/>
            <person name="Bobe J."/>
            <person name="Postlethwait J.H."/>
            <person name="Berthelot C."/>
            <person name="Roest Crollius H."/>
            <person name="Guiguen Y."/>
        </authorList>
    </citation>
    <scope>NUCLEOTIDE SEQUENCE</scope>
    <source>
        <strain evidence="2">WJC10195</strain>
    </source>
</reference>
<keyword evidence="3" id="KW-1185">Reference proteome</keyword>
<comment type="caution">
    <text evidence="2">The sequence shown here is derived from an EMBL/GenBank/DDBJ whole genome shotgun (WGS) entry which is preliminary data.</text>
</comment>
<sequence>MSPAEKEEKMTQARKSSGDILKSSANPRGLPTNARRDESFSHPQQTGVTSRDHVQVLAKGSPPYSSSPTTGWPKPHALIQCGAKNMTLRISKRGSSPLHVNQDGSWVTVFQKLPQCSSTMSRRRRSLWPPHYGCDISKKDGQTFPVRVAGTPLVIGCPFPPRSPPVDCTAGLLLRLGGISVVDLKIKVMGNWYPLMAVCRWCALSVELRGGELSLKAPFKGACTETKDGVHTISLQSKDAEMAFSCSPPPPTYPPYPFGHAHLPWLNVPHVHPPTLCLTLDNLSIMLKNLMRHPVINKWLYTALPRMVTGGNGWKTQRKSFENIWDSTWVVPRISQPQQKVVPSTAHVHVLAKRSPYSSSLTTAWPKPHALIQCGAKNMTLRISKRGSSPLHVNQDGSWVKVFQKLPQCSSTMSRRRRSLWPPHYGCDISQKDGQATFPVRVAGTPLVIGCPFPPRSPPVDCTAGLLLRIGGVSVVDLKIKVMGYWYPLMAVCRWCALSVELRGGELSLKAPFKGACTETKDGVHTISLQIANRGDNGRPKEGVLAQQIKFF</sequence>
<name>A0A9Q1FL44_SYNKA</name>
<accession>A0A9Q1FL44</accession>
<gene>
    <name evidence="2" type="ORF">SKAU_G00175080</name>
</gene>
<dbReference type="AlphaFoldDB" id="A0A9Q1FL44"/>
<evidence type="ECO:0000313" key="2">
    <source>
        <dbReference type="EMBL" id="KAJ8360983.1"/>
    </source>
</evidence>
<evidence type="ECO:0000313" key="3">
    <source>
        <dbReference type="Proteomes" id="UP001152622"/>
    </source>
</evidence>